<dbReference type="InterPro" id="IPR008969">
    <property type="entry name" value="CarboxyPept-like_regulatory"/>
</dbReference>
<dbReference type="OrthoDB" id="1433475at2"/>
<protein>
    <recommendedName>
        <fullName evidence="3">Carboxypeptidase-like regulatory domain-containing protein</fullName>
    </recommendedName>
</protein>
<dbReference type="KEGG" id="fek:C1H87_03245"/>
<evidence type="ECO:0008006" key="3">
    <source>
        <dbReference type="Google" id="ProtNLM"/>
    </source>
</evidence>
<dbReference type="EMBL" id="CP025791">
    <property type="protein sequence ID" value="AUP77782.1"/>
    <property type="molecule type" value="Genomic_DNA"/>
</dbReference>
<dbReference type="SUPFAM" id="SSF49464">
    <property type="entry name" value="Carboxypeptidase regulatory domain-like"/>
    <property type="match status" value="1"/>
</dbReference>
<gene>
    <name evidence="1" type="ORF">C1H87_03245</name>
</gene>
<evidence type="ECO:0000313" key="2">
    <source>
        <dbReference type="Proteomes" id="UP000235826"/>
    </source>
</evidence>
<evidence type="ECO:0000313" key="1">
    <source>
        <dbReference type="EMBL" id="AUP77782.1"/>
    </source>
</evidence>
<sequence length="491" mass="56535">MKKSILLIIFFLTGFYIQSQTITAKLISKSQGTSIPYATIKTGKYSGVISNEEGYFSLNSENLQNKTITISCIGYQSKTLTLETIRALDFVVSLDEAINQLNEVYISNKKPNADSIIARAKMKLSENYDITLNSHNIFYRATYYGDFKKLDFEIEKASHVKSKNLKKVNSSLDSLSKHIISSNAIQFSDFKGALLSLDDDSTKLVVNKATKLIDSKNDFSIDAVQETIQNLILKYLDTTKTYKLKSGLFKIEDSLSLRKEDYKDMEKKEYKVPDLKKSTSTLLHNAMFVGDSFLKDILDSRLYDYTFEDMGYNNGELTYVISYEPRKGKAKYTGKLFISNDNFAITKVDYKYYKSRYGKKVNLKLVLGVKFIENVSEGTYIYEKNSDNTYQPKYIKSISGAYFYVNRDLKMIENSRNRFKVGSNFKIEGDNRKKEEILFTNISDITREDYTSIKQEKVVPYKQLKTFEKTTWQNEAILEPLEEMKRFGSGE</sequence>
<keyword evidence="2" id="KW-1185">Reference proteome</keyword>
<name>A0A2K9PL56_9FLAO</name>
<dbReference type="Pfam" id="PF13715">
    <property type="entry name" value="CarbopepD_reg_2"/>
    <property type="match status" value="1"/>
</dbReference>
<dbReference type="Proteomes" id="UP000235826">
    <property type="component" value="Chromosome"/>
</dbReference>
<proteinExistence type="predicted"/>
<dbReference type="RefSeq" id="WP_102754441.1">
    <property type="nucleotide sequence ID" value="NZ_CP025791.1"/>
</dbReference>
<accession>A0A2K9PL56</accession>
<organism evidence="1 2">
    <name type="scientific">Flavivirga eckloniae</name>
    <dbReference type="NCBI Taxonomy" id="1803846"/>
    <lineage>
        <taxon>Bacteria</taxon>
        <taxon>Pseudomonadati</taxon>
        <taxon>Bacteroidota</taxon>
        <taxon>Flavobacteriia</taxon>
        <taxon>Flavobacteriales</taxon>
        <taxon>Flavobacteriaceae</taxon>
        <taxon>Flavivirga</taxon>
    </lineage>
</organism>
<reference evidence="1 2" key="1">
    <citation type="submission" date="2018-01" db="EMBL/GenBank/DDBJ databases">
        <title>Complete genome sequence of Flavivirga eckloniae ECD14 isolated from seaweed Ecklonia cava.</title>
        <authorList>
            <person name="Lee J.H."/>
            <person name="Baik K.S."/>
            <person name="Seong C.N."/>
        </authorList>
    </citation>
    <scope>NUCLEOTIDE SEQUENCE [LARGE SCALE GENOMIC DNA]</scope>
    <source>
        <strain evidence="1 2">ECD14</strain>
    </source>
</reference>
<dbReference type="AlphaFoldDB" id="A0A2K9PL56"/>